<gene>
    <name evidence="1" type="ORF">ZEAMMB73_Zm00001d047267</name>
</gene>
<evidence type="ECO:0000313" key="1">
    <source>
        <dbReference type="EMBL" id="AQL06034.1"/>
    </source>
</evidence>
<dbReference type="InParanoid" id="A0A1D6P882"/>
<organism evidence="1">
    <name type="scientific">Zea mays</name>
    <name type="common">Maize</name>
    <dbReference type="NCBI Taxonomy" id="4577"/>
    <lineage>
        <taxon>Eukaryota</taxon>
        <taxon>Viridiplantae</taxon>
        <taxon>Streptophyta</taxon>
        <taxon>Embryophyta</taxon>
        <taxon>Tracheophyta</taxon>
        <taxon>Spermatophyta</taxon>
        <taxon>Magnoliopsida</taxon>
        <taxon>Liliopsida</taxon>
        <taxon>Poales</taxon>
        <taxon>Poaceae</taxon>
        <taxon>PACMAD clade</taxon>
        <taxon>Panicoideae</taxon>
        <taxon>Andropogonodae</taxon>
        <taxon>Andropogoneae</taxon>
        <taxon>Tripsacinae</taxon>
        <taxon>Zea</taxon>
    </lineage>
</organism>
<dbReference type="EMBL" id="CM000785">
    <property type="protein sequence ID" value="AQL06034.1"/>
    <property type="molecule type" value="Genomic_DNA"/>
</dbReference>
<proteinExistence type="predicted"/>
<dbReference type="PANTHER" id="PTHR31683">
    <property type="entry name" value="PECTATE LYASE 18-RELATED"/>
    <property type="match status" value="1"/>
</dbReference>
<reference evidence="1" key="1">
    <citation type="submission" date="2015-12" db="EMBL/GenBank/DDBJ databases">
        <title>Update maize B73 reference genome by single molecule sequencing technologies.</title>
        <authorList>
            <consortium name="Maize Genome Sequencing Project"/>
            <person name="Ware D."/>
        </authorList>
    </citation>
    <scope>NUCLEOTIDE SEQUENCE</scope>
    <source>
        <tissue evidence="1">Seedling</tissue>
    </source>
</reference>
<dbReference type="AlphaFoldDB" id="A0A1D6P882"/>
<sequence length="126" mass="14057">MGSMAITMSNNYFTHHNKWLDFSSNGEGQDNAGDSYVEDKAMQVTIAFNHFCEGLIPDNAKDSVLLRSALQATTSEVLKVVEDGLREASFEIVLDDRKVHKEMDEIYTLATIISRIPWSPRSGSLS</sequence>
<dbReference type="PANTHER" id="PTHR31683:SF120">
    <property type="entry name" value="PECTATE LYASE 20-RELATED"/>
    <property type="match status" value="1"/>
</dbReference>
<dbReference type="InterPro" id="IPR011050">
    <property type="entry name" value="Pectin_lyase_fold/virulence"/>
</dbReference>
<dbReference type="InterPro" id="IPR012334">
    <property type="entry name" value="Pectin_lyas_fold"/>
</dbReference>
<dbReference type="InterPro" id="IPR045032">
    <property type="entry name" value="PEL"/>
</dbReference>
<name>A0A1D6P882_MAIZE</name>
<dbReference type="Gene3D" id="2.160.20.10">
    <property type="entry name" value="Single-stranded right-handed beta-helix, Pectin lyase-like"/>
    <property type="match status" value="1"/>
</dbReference>
<dbReference type="SUPFAM" id="SSF51126">
    <property type="entry name" value="Pectin lyase-like"/>
    <property type="match status" value="1"/>
</dbReference>
<accession>A0A1D6P882</accession>
<protein>
    <submittedName>
        <fullName evidence="1">Uncharacterized protein</fullName>
    </submittedName>
</protein>
<dbReference type="GO" id="GO:0030570">
    <property type="term" value="F:pectate lyase activity"/>
    <property type="evidence" value="ECO:0007669"/>
    <property type="project" value="InterPro"/>
</dbReference>